<evidence type="ECO:0000313" key="4">
    <source>
        <dbReference type="Proteomes" id="UP000006906"/>
    </source>
</evidence>
<dbReference type="Proteomes" id="UP000006906">
    <property type="component" value="Chromosome 14"/>
</dbReference>
<dbReference type="ExpressionAtlas" id="A0A2K3CX38">
    <property type="expression patterns" value="baseline and differential"/>
</dbReference>
<evidence type="ECO:0000313" key="3">
    <source>
        <dbReference type="EMBL" id="PNW72857.1"/>
    </source>
</evidence>
<dbReference type="PANTHER" id="PTHR13339">
    <property type="entry name" value="COP9 SIGNALOSOME COMPLEX SUBUNIT 8"/>
    <property type="match status" value="1"/>
</dbReference>
<dbReference type="AlphaFoldDB" id="A0A2K3CX38"/>
<organism evidence="3 4">
    <name type="scientific">Chlamydomonas reinhardtii</name>
    <name type="common">Chlamydomonas smithii</name>
    <dbReference type="NCBI Taxonomy" id="3055"/>
    <lineage>
        <taxon>Eukaryota</taxon>
        <taxon>Viridiplantae</taxon>
        <taxon>Chlorophyta</taxon>
        <taxon>core chlorophytes</taxon>
        <taxon>Chlorophyceae</taxon>
        <taxon>CS clade</taxon>
        <taxon>Chlamydomonadales</taxon>
        <taxon>Chlamydomonadaceae</taxon>
        <taxon>Chlamydomonas</taxon>
    </lineage>
</organism>
<gene>
    <name evidence="3" type="ORF">CHLRE_14g609100v5</name>
</gene>
<evidence type="ECO:0000256" key="1">
    <source>
        <dbReference type="ARBA" id="ARBA00022490"/>
    </source>
</evidence>
<dbReference type="KEGG" id="cre:CHLRE_14g609100v5"/>
<dbReference type="Gramene" id="PNW72857">
    <property type="protein sequence ID" value="PNW72857"/>
    <property type="gene ID" value="CHLRE_14g609100v5"/>
</dbReference>
<reference evidence="3 4" key="1">
    <citation type="journal article" date="2007" name="Science">
        <title>The Chlamydomonas genome reveals the evolution of key animal and plant functions.</title>
        <authorList>
            <person name="Merchant S.S."/>
            <person name="Prochnik S.E."/>
            <person name="Vallon O."/>
            <person name="Harris E.H."/>
            <person name="Karpowicz S.J."/>
            <person name="Witman G.B."/>
            <person name="Terry A."/>
            <person name="Salamov A."/>
            <person name="Fritz-Laylin L.K."/>
            <person name="Marechal-Drouard L."/>
            <person name="Marshall W.F."/>
            <person name="Qu L.H."/>
            <person name="Nelson D.R."/>
            <person name="Sanderfoot A.A."/>
            <person name="Spalding M.H."/>
            <person name="Kapitonov V.V."/>
            <person name="Ren Q."/>
            <person name="Ferris P."/>
            <person name="Lindquist E."/>
            <person name="Shapiro H."/>
            <person name="Lucas S.M."/>
            <person name="Grimwood J."/>
            <person name="Schmutz J."/>
            <person name="Cardol P."/>
            <person name="Cerutti H."/>
            <person name="Chanfreau G."/>
            <person name="Chen C.L."/>
            <person name="Cognat V."/>
            <person name="Croft M.T."/>
            <person name="Dent R."/>
            <person name="Dutcher S."/>
            <person name="Fernandez E."/>
            <person name="Fukuzawa H."/>
            <person name="Gonzalez-Ballester D."/>
            <person name="Gonzalez-Halphen D."/>
            <person name="Hallmann A."/>
            <person name="Hanikenne M."/>
            <person name="Hippler M."/>
            <person name="Inwood W."/>
            <person name="Jabbari K."/>
            <person name="Kalanon M."/>
            <person name="Kuras R."/>
            <person name="Lefebvre P.A."/>
            <person name="Lemaire S.D."/>
            <person name="Lobanov A.V."/>
            <person name="Lohr M."/>
            <person name="Manuell A."/>
            <person name="Meier I."/>
            <person name="Mets L."/>
            <person name="Mittag M."/>
            <person name="Mittelmeier T."/>
            <person name="Moroney J.V."/>
            <person name="Moseley J."/>
            <person name="Napoli C."/>
            <person name="Nedelcu A.M."/>
            <person name="Niyogi K."/>
            <person name="Novoselov S.V."/>
            <person name="Paulsen I.T."/>
            <person name="Pazour G."/>
            <person name="Purton S."/>
            <person name="Ral J.P."/>
            <person name="Riano-Pachon D.M."/>
            <person name="Riekhof W."/>
            <person name="Rymarquis L."/>
            <person name="Schroda M."/>
            <person name="Stern D."/>
            <person name="Umen J."/>
            <person name="Willows R."/>
            <person name="Wilson N."/>
            <person name="Zimmer S.L."/>
            <person name="Allmer J."/>
            <person name="Balk J."/>
            <person name="Bisova K."/>
            <person name="Chen C.J."/>
            <person name="Elias M."/>
            <person name="Gendler K."/>
            <person name="Hauser C."/>
            <person name="Lamb M.R."/>
            <person name="Ledford H."/>
            <person name="Long J.C."/>
            <person name="Minagawa J."/>
            <person name="Page M.D."/>
            <person name="Pan J."/>
            <person name="Pootakham W."/>
            <person name="Roje S."/>
            <person name="Rose A."/>
            <person name="Stahlberg E."/>
            <person name="Terauchi A.M."/>
            <person name="Yang P."/>
            <person name="Ball S."/>
            <person name="Bowler C."/>
            <person name="Dieckmann C.L."/>
            <person name="Gladyshev V.N."/>
            <person name="Green P."/>
            <person name="Jorgensen R."/>
            <person name="Mayfield S."/>
            <person name="Mueller-Roeber B."/>
            <person name="Rajamani S."/>
            <person name="Sayre R.T."/>
            <person name="Brokstein P."/>
            <person name="Dubchak I."/>
            <person name="Goodstein D."/>
            <person name="Hornick L."/>
            <person name="Huang Y.W."/>
            <person name="Jhaveri J."/>
            <person name="Luo Y."/>
            <person name="Martinez D."/>
            <person name="Ngau W.C."/>
            <person name="Otillar B."/>
            <person name="Poliakov A."/>
            <person name="Porter A."/>
            <person name="Szajkowski L."/>
            <person name="Werner G."/>
            <person name="Zhou K."/>
            <person name="Grigoriev I.V."/>
            <person name="Rokhsar D.S."/>
            <person name="Grossman A.R."/>
        </authorList>
    </citation>
    <scope>NUCLEOTIDE SEQUENCE [LARGE SCALE GENOMIC DNA]</scope>
    <source>
        <strain evidence="4">CC-503</strain>
    </source>
</reference>
<dbReference type="OrthoDB" id="559197at2759"/>
<dbReference type="PaxDb" id="3055-EDO97552"/>
<dbReference type="InterPro" id="IPR033205">
    <property type="entry name" value="COP9_CSN8"/>
</dbReference>
<accession>A0A2K3CX38</accession>
<proteinExistence type="predicted"/>
<evidence type="ECO:0000256" key="2">
    <source>
        <dbReference type="SAM" id="MobiDB-lite"/>
    </source>
</evidence>
<dbReference type="EMBL" id="CM008975">
    <property type="protein sequence ID" value="PNW72857.1"/>
    <property type="molecule type" value="Genomic_DNA"/>
</dbReference>
<dbReference type="GO" id="GO:0000338">
    <property type="term" value="P:protein deneddylation"/>
    <property type="evidence" value="ECO:0007669"/>
    <property type="project" value="InterPro"/>
</dbReference>
<dbReference type="InParanoid" id="A0A2K3CX38"/>
<dbReference type="GeneID" id="5726900"/>
<name>A0A2K3CX38_CHLRE</name>
<feature type="compositionally biased region" description="Low complexity" evidence="2">
    <location>
        <begin position="685"/>
        <end position="703"/>
    </location>
</feature>
<dbReference type="RefSeq" id="XP_042916616.1">
    <property type="nucleotide sequence ID" value="XM_043069943.1"/>
</dbReference>
<sequence>MSGGDVWSGARLACKALRDFVDANIRTAGLYTTWDRAMKSQPPGARTGFTSPVARFRRCSLLSITFDSDEEDADGYADSEHGDAVQHPALLASLCMAGVGADVARNITELRLKGPLELPTLVTVALVLAGTLRHVRILVLDNCPYGMGSYSFNNMHAIHTTLRGAFPALEELILPARACLRGLEAFAGSRLHTVRVMVDTPGCLHMLHVRSLLQLPQLRQLDLDGAGWGVLWRGDGDVWDDEGGDVWDYDWEDSPAGAAELPLGDASDEEPIPDELDWPEVRALQRLLVSPPPALERLRWPGQPQLEVGFAGGRITCVHLYGSYCYAADLRRAVAVLLPVLAATGRRLPLLKVGHLADRSADITSLLQPHTPFARLLAVTDRVELGRLVLESGGRAAEEAAAAAALRAVVRAVGGLPEKLVFGGSGRDSKLDLQTRPRYSAGAGGDRQAAGSAATPAAPAAVMLAEVTAQQVLEQAAARMWDTAEAEAAATVAQAEAWMAYRTAYVADKSRYRHDMRAVRMYVLLRGPFVWQRTCGPDGAAGGRGAARLKKWLESLVVISLPLATAAAAAATAVAPGSPAGTAAAAGAPGVVKVKGCSFVACGSGSALAVVECADDSIAALQLYRAAAAAAAREAPGCLQVSACKADDFCLMDIVKRYWAPPIREVIRGLWEDHRSTPVQAMRTAGAGQEQAGGQERPGQAAVGQGGEAAGRDEAVALECDLQVLQHLLRLAEQAHKAVATCK</sequence>
<dbReference type="GO" id="GO:0008180">
    <property type="term" value="C:COP9 signalosome"/>
    <property type="evidence" value="ECO:0007669"/>
    <property type="project" value="InterPro"/>
</dbReference>
<keyword evidence="4" id="KW-1185">Reference proteome</keyword>
<dbReference type="GO" id="GO:0010387">
    <property type="term" value="P:COP9 signalosome assembly"/>
    <property type="evidence" value="ECO:0007669"/>
    <property type="project" value="InterPro"/>
</dbReference>
<feature type="region of interest" description="Disordered" evidence="2">
    <location>
        <begin position="432"/>
        <end position="452"/>
    </location>
</feature>
<dbReference type="PANTHER" id="PTHR13339:SF0">
    <property type="entry name" value="COP9 SIGNALOSOME COMPLEX SUBUNIT 8"/>
    <property type="match status" value="1"/>
</dbReference>
<keyword evidence="1" id="KW-0963">Cytoplasm</keyword>
<feature type="region of interest" description="Disordered" evidence="2">
    <location>
        <begin position="684"/>
        <end position="708"/>
    </location>
</feature>
<protein>
    <submittedName>
        <fullName evidence="3">Uncharacterized protein</fullName>
    </submittedName>
</protein>